<comment type="caution">
    <text evidence="1">The sequence shown here is derived from an EMBL/GenBank/DDBJ whole genome shotgun (WGS) entry which is preliminary data.</text>
</comment>
<dbReference type="EMBL" id="JAIWYP010000004">
    <property type="protein sequence ID" value="KAH3831040.1"/>
    <property type="molecule type" value="Genomic_DNA"/>
</dbReference>
<accession>A0A9D4H9P2</accession>
<reference evidence="1" key="1">
    <citation type="journal article" date="2019" name="bioRxiv">
        <title>The Genome of the Zebra Mussel, Dreissena polymorpha: A Resource for Invasive Species Research.</title>
        <authorList>
            <person name="McCartney M.A."/>
            <person name="Auch B."/>
            <person name="Kono T."/>
            <person name="Mallez S."/>
            <person name="Zhang Y."/>
            <person name="Obille A."/>
            <person name="Becker A."/>
            <person name="Abrahante J.E."/>
            <person name="Garbe J."/>
            <person name="Badalamenti J.P."/>
            <person name="Herman A."/>
            <person name="Mangelson H."/>
            <person name="Liachko I."/>
            <person name="Sullivan S."/>
            <person name="Sone E.D."/>
            <person name="Koren S."/>
            <person name="Silverstein K.A.T."/>
            <person name="Beckman K.B."/>
            <person name="Gohl D.M."/>
        </authorList>
    </citation>
    <scope>NUCLEOTIDE SEQUENCE</scope>
    <source>
        <strain evidence="1">Duluth1</strain>
        <tissue evidence="1">Whole animal</tissue>
    </source>
</reference>
<keyword evidence="2" id="KW-1185">Reference proteome</keyword>
<protein>
    <submittedName>
        <fullName evidence="1">Uncharacterized protein</fullName>
    </submittedName>
</protein>
<proteinExistence type="predicted"/>
<name>A0A9D4H9P2_DREPO</name>
<dbReference type="Proteomes" id="UP000828390">
    <property type="component" value="Unassembled WGS sequence"/>
</dbReference>
<dbReference type="AlphaFoldDB" id="A0A9D4H9P2"/>
<evidence type="ECO:0000313" key="1">
    <source>
        <dbReference type="EMBL" id="KAH3831040.1"/>
    </source>
</evidence>
<evidence type="ECO:0000313" key="2">
    <source>
        <dbReference type="Proteomes" id="UP000828390"/>
    </source>
</evidence>
<gene>
    <name evidence="1" type="ORF">DPMN_104300</name>
</gene>
<organism evidence="1 2">
    <name type="scientific">Dreissena polymorpha</name>
    <name type="common">Zebra mussel</name>
    <name type="synonym">Mytilus polymorpha</name>
    <dbReference type="NCBI Taxonomy" id="45954"/>
    <lineage>
        <taxon>Eukaryota</taxon>
        <taxon>Metazoa</taxon>
        <taxon>Spiralia</taxon>
        <taxon>Lophotrochozoa</taxon>
        <taxon>Mollusca</taxon>
        <taxon>Bivalvia</taxon>
        <taxon>Autobranchia</taxon>
        <taxon>Heteroconchia</taxon>
        <taxon>Euheterodonta</taxon>
        <taxon>Imparidentia</taxon>
        <taxon>Neoheterodontei</taxon>
        <taxon>Myida</taxon>
        <taxon>Dreissenoidea</taxon>
        <taxon>Dreissenidae</taxon>
        <taxon>Dreissena</taxon>
    </lineage>
</organism>
<sequence>MLEPHYQQPRLKADILTVALGPRTAWKISSQFLGQLRNSPARYPSPEGVMCSG</sequence>
<reference evidence="1" key="2">
    <citation type="submission" date="2020-11" db="EMBL/GenBank/DDBJ databases">
        <authorList>
            <person name="McCartney M.A."/>
            <person name="Auch B."/>
            <person name="Kono T."/>
            <person name="Mallez S."/>
            <person name="Becker A."/>
            <person name="Gohl D.M."/>
            <person name="Silverstein K.A.T."/>
            <person name="Koren S."/>
            <person name="Bechman K.B."/>
            <person name="Herman A."/>
            <person name="Abrahante J.E."/>
            <person name="Garbe J."/>
        </authorList>
    </citation>
    <scope>NUCLEOTIDE SEQUENCE</scope>
    <source>
        <strain evidence="1">Duluth1</strain>
        <tissue evidence="1">Whole animal</tissue>
    </source>
</reference>